<name>A0AAN6MUP0_9PEZI</name>
<gene>
    <name evidence="2" type="ORF">QBC46DRAFT_348227</name>
</gene>
<keyword evidence="3" id="KW-1185">Reference proteome</keyword>
<comment type="caution">
    <text evidence="2">The sequence shown here is derived from an EMBL/GenBank/DDBJ whole genome shotgun (WGS) entry which is preliminary data.</text>
</comment>
<protein>
    <submittedName>
        <fullName evidence="2">Uncharacterized protein</fullName>
    </submittedName>
</protein>
<evidence type="ECO:0000313" key="2">
    <source>
        <dbReference type="EMBL" id="KAK3933826.1"/>
    </source>
</evidence>
<dbReference type="Proteomes" id="UP001303473">
    <property type="component" value="Unassembled WGS sequence"/>
</dbReference>
<evidence type="ECO:0000256" key="1">
    <source>
        <dbReference type="SAM" id="SignalP"/>
    </source>
</evidence>
<keyword evidence="1" id="KW-0732">Signal</keyword>
<evidence type="ECO:0000313" key="3">
    <source>
        <dbReference type="Proteomes" id="UP001303473"/>
    </source>
</evidence>
<feature type="signal peptide" evidence="1">
    <location>
        <begin position="1"/>
        <end position="19"/>
    </location>
</feature>
<dbReference type="EMBL" id="MU854061">
    <property type="protein sequence ID" value="KAK3933826.1"/>
    <property type="molecule type" value="Genomic_DNA"/>
</dbReference>
<feature type="chain" id="PRO_5042929775" evidence="1">
    <location>
        <begin position="20"/>
        <end position="102"/>
    </location>
</feature>
<organism evidence="2 3">
    <name type="scientific">Diplogelasinospora grovesii</name>
    <dbReference type="NCBI Taxonomy" id="303347"/>
    <lineage>
        <taxon>Eukaryota</taxon>
        <taxon>Fungi</taxon>
        <taxon>Dikarya</taxon>
        <taxon>Ascomycota</taxon>
        <taxon>Pezizomycotina</taxon>
        <taxon>Sordariomycetes</taxon>
        <taxon>Sordariomycetidae</taxon>
        <taxon>Sordariales</taxon>
        <taxon>Diplogelasinosporaceae</taxon>
        <taxon>Diplogelasinospora</taxon>
    </lineage>
</organism>
<sequence>MKVVSDFLLLSAGVTLVMGAVPQVPHERDSPLIVHCMNCDDDPSLSAACSNGGALCELDGTLSAPPQSFCAHACRCIEVVPSDSMPYVNCSSVFNTTGKATA</sequence>
<reference evidence="3" key="1">
    <citation type="journal article" date="2023" name="Mol. Phylogenet. Evol.">
        <title>Genome-scale phylogeny and comparative genomics of the fungal order Sordariales.</title>
        <authorList>
            <person name="Hensen N."/>
            <person name="Bonometti L."/>
            <person name="Westerberg I."/>
            <person name="Brannstrom I.O."/>
            <person name="Guillou S."/>
            <person name="Cros-Aarteil S."/>
            <person name="Calhoun S."/>
            <person name="Haridas S."/>
            <person name="Kuo A."/>
            <person name="Mondo S."/>
            <person name="Pangilinan J."/>
            <person name="Riley R."/>
            <person name="LaButti K."/>
            <person name="Andreopoulos B."/>
            <person name="Lipzen A."/>
            <person name="Chen C."/>
            <person name="Yan M."/>
            <person name="Daum C."/>
            <person name="Ng V."/>
            <person name="Clum A."/>
            <person name="Steindorff A."/>
            <person name="Ohm R.A."/>
            <person name="Martin F."/>
            <person name="Silar P."/>
            <person name="Natvig D.O."/>
            <person name="Lalanne C."/>
            <person name="Gautier V."/>
            <person name="Ament-Velasquez S.L."/>
            <person name="Kruys A."/>
            <person name="Hutchinson M.I."/>
            <person name="Powell A.J."/>
            <person name="Barry K."/>
            <person name="Miller A.N."/>
            <person name="Grigoriev I.V."/>
            <person name="Debuchy R."/>
            <person name="Gladieux P."/>
            <person name="Hiltunen Thoren M."/>
            <person name="Johannesson H."/>
        </authorList>
    </citation>
    <scope>NUCLEOTIDE SEQUENCE [LARGE SCALE GENOMIC DNA]</scope>
    <source>
        <strain evidence="3">CBS 340.73</strain>
    </source>
</reference>
<dbReference type="AlphaFoldDB" id="A0AAN6MUP0"/>
<accession>A0AAN6MUP0</accession>
<proteinExistence type="predicted"/>